<feature type="region of interest" description="Disordered" evidence="1">
    <location>
        <begin position="35"/>
        <end position="103"/>
    </location>
</feature>
<feature type="compositionally biased region" description="Pro residues" evidence="1">
    <location>
        <begin position="82"/>
        <end position="93"/>
    </location>
</feature>
<organism evidence="2 3">
    <name type="scientific">Pleodorina starrii</name>
    <dbReference type="NCBI Taxonomy" id="330485"/>
    <lineage>
        <taxon>Eukaryota</taxon>
        <taxon>Viridiplantae</taxon>
        <taxon>Chlorophyta</taxon>
        <taxon>core chlorophytes</taxon>
        <taxon>Chlorophyceae</taxon>
        <taxon>CS clade</taxon>
        <taxon>Chlamydomonadales</taxon>
        <taxon>Volvocaceae</taxon>
        <taxon>Pleodorina</taxon>
    </lineage>
</organism>
<feature type="compositionally biased region" description="Low complexity" evidence="1">
    <location>
        <begin position="44"/>
        <end position="60"/>
    </location>
</feature>
<evidence type="ECO:0000256" key="1">
    <source>
        <dbReference type="SAM" id="MobiDB-lite"/>
    </source>
</evidence>
<feature type="region of interest" description="Disordered" evidence="1">
    <location>
        <begin position="1476"/>
        <end position="1499"/>
    </location>
</feature>
<gene>
    <name evidence="2" type="primary">PLEST002111</name>
    <name evidence="2" type="ORF">PLESTB_001606500</name>
</gene>
<dbReference type="EMBL" id="BRXU01000034">
    <property type="protein sequence ID" value="GLC60384.1"/>
    <property type="molecule type" value="Genomic_DNA"/>
</dbReference>
<comment type="caution">
    <text evidence="2">The sequence shown here is derived from an EMBL/GenBank/DDBJ whole genome shotgun (WGS) entry which is preliminary data.</text>
</comment>
<protein>
    <submittedName>
        <fullName evidence="2">Uncharacterized protein</fullName>
    </submittedName>
</protein>
<dbReference type="GO" id="GO:0003972">
    <property type="term" value="F:RNA ligase (ATP) activity"/>
    <property type="evidence" value="ECO:0007669"/>
    <property type="project" value="InterPro"/>
</dbReference>
<feature type="region of interest" description="Disordered" evidence="1">
    <location>
        <begin position="142"/>
        <end position="167"/>
    </location>
</feature>
<feature type="compositionally biased region" description="Low complexity" evidence="1">
    <location>
        <begin position="143"/>
        <end position="167"/>
    </location>
</feature>
<dbReference type="Proteomes" id="UP001165080">
    <property type="component" value="Unassembled WGS sequence"/>
</dbReference>
<evidence type="ECO:0000313" key="2">
    <source>
        <dbReference type="EMBL" id="GLC60384.1"/>
    </source>
</evidence>
<sequence length="1499" mass="155545">MLAGCLSGATASASSISLVHFARRFAPLARTPRHPAHFVEKSHTTTASASRPSVRSAPPARKQRGGPPHQKGRPPGNNNIKPRPPPPSPPPPSPHRRAIFPSPPMDAAATQAATLLVQNMMVLCRQLRLPVSYKVQEWREGAPDGASATDGGSGDSTAAAAAGTEAADGATLPRRHFSVVVHVHGDHAFKKYLQNFSSSDLLLYRGLLLLVETAPDMSRLMSARAQQAFLPKFENEGQDAAVADRVAEAAAAGRPTIITIKHSGSLVTLSYDGGWAAKNSVANEFTAGGAALLRAHFDRRHPTDPSAATASLDRLMSTLAARRLCLSFEMVTGSHGHHGQLPAAEYLVATAAHTFDPVTGAPTFLPWLPFLELCGELGLPTNDTWLVAGGGLAGGARQALDALALRGGPTGHALRQLDALVEEGAAGGEAGCLRLPGTYPHDEWQGQRLEGFVVAAGQELGPEEVQRLKAIRDSLAAGRLPLAAVPEHLRRPYQHALREALATTAASKGANGGAEGGGAAAAAAAPAPAPGAVTDAVRSRLQAAAAAWMPQAALSYASPGGNARERLTELLASQPPEGLAYGKPYMELPEGRGRIYSRLALEQLGMQGLKELLASELAAAEAAAAAVTAAGGGASSDRDRVPALREAAAEAASASNPPPAMLLVRALRALAGHPETSIALRYKKKMLMWSFPDAAAAAIGGADGGVIGYSLMTFVIRNGLPALRQGAATYAAYVDNLVRRSWGLPKQQVAQVQHFARCWAAWVAARGGAAAVDEGRYLEVAEPFAEEFLRRRGAMAMSGRSETAFQGVLICVDTSEAFTQALRRAVAPSLDLQPAKLGDTPFSKGMVPGGAMLWLQPGGEHPKRLREFLSGGAAAFTWVVAASAPRPTGPDNAPEAKRQKGLAQAKIGAVTAALGADGAASRVRHVTLPAPEDDVDGAASARLATEVAAWLGRGTPLPPADPAVAAYFVTIPGAGKSALVQGMRLPEGPGQQQQQELTVKVLNSDIMKKTVKNFNPNRYWLEVAAAADSCVGRGHCVVSVADKNLVPAPPGNIARALESLKGTGVASLALVPVVAGPSTLSSPAPSYGDLYGGLPDLPFPLELVALCMMRTLKRRNHEGGLDGEKAPSAATVVAMFAGFYRHKTLPDLLAALRNQFTRVVELPIMRGDGVGGGGEAAEDAAGGGAEASEASGGGSVPLEVLRHVAEGVREVSERSKPQLPAAWEARARELLLRPDVVAALEALQLPMEDVRRKLEEEVAATLEQVKAAAAAAGGGVDGDGAASVPLSSSLSSEVETLQLGGDASAAEAAGEAAAAADGADGAAAAAEERVSYFSVAGLDAEALRAAARQCLVSELQAKLRRGPLHVTLWHRADPELGRRTDLRRALMGLVGSPVELEVTDIDISPEVVAANVRLLSADEAIPARPYHHITLLVEKGHLAVESNALPARLAAGEPGVERRPLPGGPLLLSGVVTAVEADEPSQQQQPARGQARSGPPPVL</sequence>
<evidence type="ECO:0000313" key="3">
    <source>
        <dbReference type="Proteomes" id="UP001165080"/>
    </source>
</evidence>
<dbReference type="GO" id="GO:0006388">
    <property type="term" value="P:tRNA splicing, via endonucleolytic cleavage and ligation"/>
    <property type="evidence" value="ECO:0007669"/>
    <property type="project" value="InterPro"/>
</dbReference>
<name>A0A9W6BY35_9CHLO</name>
<dbReference type="InterPro" id="IPR038837">
    <property type="entry name" value="tRNA_ligase_1"/>
</dbReference>
<accession>A0A9W6BY35</accession>
<dbReference type="PANTHER" id="PTHR35460:SF1">
    <property type="entry name" value="TRNA LIGASE 1"/>
    <property type="match status" value="1"/>
</dbReference>
<dbReference type="PANTHER" id="PTHR35460">
    <property type="entry name" value="TRNA LIGASE 1"/>
    <property type="match status" value="1"/>
</dbReference>
<feature type="region of interest" description="Disordered" evidence="1">
    <location>
        <begin position="1171"/>
        <end position="1193"/>
    </location>
</feature>
<reference evidence="2 3" key="1">
    <citation type="journal article" date="2023" name="Commun. Biol.">
        <title>Reorganization of the ancestral sex-determining regions during the evolution of trioecy in Pleodorina starrii.</title>
        <authorList>
            <person name="Takahashi K."/>
            <person name="Suzuki S."/>
            <person name="Kawai-Toyooka H."/>
            <person name="Yamamoto K."/>
            <person name="Hamaji T."/>
            <person name="Ootsuki R."/>
            <person name="Yamaguchi H."/>
            <person name="Kawachi M."/>
            <person name="Higashiyama T."/>
            <person name="Nozaki H."/>
        </authorList>
    </citation>
    <scope>NUCLEOTIDE SEQUENCE [LARGE SCALE GENOMIC DNA]</scope>
    <source>
        <strain evidence="2 3">NIES-4479</strain>
    </source>
</reference>
<proteinExistence type="predicted"/>
<keyword evidence="3" id="KW-1185">Reference proteome</keyword>